<feature type="compositionally biased region" description="Pro residues" evidence="1">
    <location>
        <begin position="238"/>
        <end position="249"/>
    </location>
</feature>
<feature type="region of interest" description="Disordered" evidence="1">
    <location>
        <begin position="210"/>
        <end position="249"/>
    </location>
</feature>
<evidence type="ECO:0000313" key="4">
    <source>
        <dbReference type="EnsemblMetazoa" id="KAF7487700.1"/>
    </source>
</evidence>
<feature type="transmembrane region" description="Helical" evidence="2">
    <location>
        <begin position="103"/>
        <end position="124"/>
    </location>
</feature>
<reference evidence="5" key="1">
    <citation type="journal article" date="2020" name="PLoS Negl. Trop. Dis.">
        <title>High-quality nuclear genome for Sarcoptes scabiei-A critical resource for a neglected parasite.</title>
        <authorList>
            <person name="Korhonen P.K."/>
            <person name="Gasser R.B."/>
            <person name="Ma G."/>
            <person name="Wang T."/>
            <person name="Stroehlein A.J."/>
            <person name="Young N.D."/>
            <person name="Ang C.S."/>
            <person name="Fernando D.D."/>
            <person name="Lu H.C."/>
            <person name="Taylor S."/>
            <person name="Reynolds S.L."/>
            <person name="Mofiz E."/>
            <person name="Najaraj S.H."/>
            <person name="Gowda H."/>
            <person name="Madugundu A."/>
            <person name="Renuse S."/>
            <person name="Holt D."/>
            <person name="Pandey A."/>
            <person name="Papenfuss A.T."/>
            <person name="Fischer K."/>
        </authorList>
    </citation>
    <scope>NUCLEOTIDE SEQUENCE [LARGE SCALE GENOMIC DNA]</scope>
</reference>
<sequence length="249" mass="28440">MFSLTSFETIWLGHWLPRFRLSLRSTIFIWFLSFQANLPSLIECAKLKEVQSSQTSTVLPVTSYSTITEDFRNKTITRLDADLKKQSDRMKSPKSRKQSSTQMMLILIIMSIMFIGMCVALNLFSRARFKNHRGIFSNPRLLKIASTANRSAHQTSSASSSSSIRQNRRKSSTLSHSLHSVNVDLHTPISVVENDTQLFLNQLNHHRQYLRSKKSRSPSVDKLRIDDLDSRSLNPSLTPSPSPQIYPNL</sequence>
<dbReference type="EMBL" id="WVUK01000066">
    <property type="protein sequence ID" value="KAF7487700.1"/>
    <property type="molecule type" value="Genomic_DNA"/>
</dbReference>
<evidence type="ECO:0000256" key="2">
    <source>
        <dbReference type="SAM" id="Phobius"/>
    </source>
</evidence>
<protein>
    <submittedName>
        <fullName evidence="3 4">Uncharacterized protein</fullName>
    </submittedName>
</protein>
<feature type="region of interest" description="Disordered" evidence="1">
    <location>
        <begin position="148"/>
        <end position="175"/>
    </location>
</feature>
<reference evidence="3" key="2">
    <citation type="submission" date="2020-01" db="EMBL/GenBank/DDBJ databases">
        <authorList>
            <person name="Korhonen P.K.K."/>
            <person name="Guangxu M.G."/>
            <person name="Wang T.W."/>
            <person name="Stroehlein A.J.S."/>
            <person name="Young N.D."/>
            <person name="Ang C.-S.A."/>
            <person name="Fernando D.W.F."/>
            <person name="Lu H.L."/>
            <person name="Taylor S.T."/>
            <person name="Ehtesham M.E.M."/>
            <person name="Najaraj S.H.N."/>
            <person name="Harsha G.H.G."/>
            <person name="Madugundu A.M."/>
            <person name="Renuse S.R."/>
            <person name="Holt D.H."/>
            <person name="Pandey A.P."/>
            <person name="Papenfuss A.P."/>
            <person name="Gasser R.B.G."/>
            <person name="Fischer K.F."/>
        </authorList>
    </citation>
    <scope>NUCLEOTIDE SEQUENCE</scope>
    <source>
        <strain evidence="3">SSS_KF_BRIS2020</strain>
    </source>
</reference>
<dbReference type="OrthoDB" id="6610549at2759"/>
<evidence type="ECO:0000313" key="3">
    <source>
        <dbReference type="EMBL" id="KAF7487700.1"/>
    </source>
</evidence>
<organism evidence="3">
    <name type="scientific">Sarcoptes scabiei</name>
    <name type="common">Itch mite</name>
    <name type="synonym">Acarus scabiei</name>
    <dbReference type="NCBI Taxonomy" id="52283"/>
    <lineage>
        <taxon>Eukaryota</taxon>
        <taxon>Metazoa</taxon>
        <taxon>Ecdysozoa</taxon>
        <taxon>Arthropoda</taxon>
        <taxon>Chelicerata</taxon>
        <taxon>Arachnida</taxon>
        <taxon>Acari</taxon>
        <taxon>Acariformes</taxon>
        <taxon>Sarcoptiformes</taxon>
        <taxon>Astigmata</taxon>
        <taxon>Psoroptidia</taxon>
        <taxon>Sarcoptoidea</taxon>
        <taxon>Sarcoptidae</taxon>
        <taxon>Sarcoptinae</taxon>
        <taxon>Sarcoptes</taxon>
    </lineage>
</organism>
<dbReference type="Proteomes" id="UP000070412">
    <property type="component" value="Unassembled WGS sequence"/>
</dbReference>
<accession>A0A834R0V5</accession>
<evidence type="ECO:0000256" key="1">
    <source>
        <dbReference type="SAM" id="MobiDB-lite"/>
    </source>
</evidence>
<reference evidence="4" key="3">
    <citation type="submission" date="2022-06" db="UniProtKB">
        <authorList>
            <consortium name="EnsemblMetazoa"/>
        </authorList>
    </citation>
    <scope>IDENTIFICATION</scope>
</reference>
<evidence type="ECO:0000313" key="5">
    <source>
        <dbReference type="Proteomes" id="UP000070412"/>
    </source>
</evidence>
<keyword evidence="5" id="KW-1185">Reference proteome</keyword>
<keyword evidence="2" id="KW-0472">Membrane</keyword>
<name>A0A834R0V5_SARSC</name>
<keyword evidence="2" id="KW-1133">Transmembrane helix</keyword>
<dbReference type="AlphaFoldDB" id="A0A834R0V5"/>
<feature type="compositionally biased region" description="Low complexity" evidence="1">
    <location>
        <begin position="149"/>
        <end position="165"/>
    </location>
</feature>
<gene>
    <name evidence="3" type="ORF">SSS_1977</name>
</gene>
<dbReference type="EnsemblMetazoa" id="SSS_1977s_mrna">
    <property type="protein sequence ID" value="KAF7487700.1"/>
    <property type="gene ID" value="SSS_1977"/>
</dbReference>
<proteinExistence type="predicted"/>
<keyword evidence="2" id="KW-0812">Transmembrane</keyword>
<feature type="compositionally biased region" description="Basic and acidic residues" evidence="1">
    <location>
        <begin position="219"/>
        <end position="230"/>
    </location>
</feature>